<reference evidence="1 2" key="1">
    <citation type="submission" date="2024-09" db="EMBL/GenBank/DDBJ databases">
        <title>The Natural Products Discovery Center: Release of the First 8490 Sequenced Strains for Exploring Actinobacteria Biosynthetic Diversity.</title>
        <authorList>
            <person name="Kalkreuter E."/>
            <person name="Kautsar S.A."/>
            <person name="Yang D."/>
            <person name="Bader C.D."/>
            <person name="Teijaro C.N."/>
            <person name="Fluegel L."/>
            <person name="Davis C.M."/>
            <person name="Simpson J.R."/>
            <person name="Lauterbach L."/>
            <person name="Steele A.D."/>
            <person name="Gui C."/>
            <person name="Meng S."/>
            <person name="Li G."/>
            <person name="Viehrig K."/>
            <person name="Ye F."/>
            <person name="Su P."/>
            <person name="Kiefer A.F."/>
            <person name="Nichols A."/>
            <person name="Cepeda A.J."/>
            <person name="Yan W."/>
            <person name="Fan B."/>
            <person name="Jiang Y."/>
            <person name="Adhikari A."/>
            <person name="Zheng C.-J."/>
            <person name="Schuster L."/>
            <person name="Cowan T.M."/>
            <person name="Smanski M.J."/>
            <person name="Chevrette M.G."/>
            <person name="De Carvalho L.P.S."/>
            <person name="Shen B."/>
        </authorList>
    </citation>
    <scope>NUCLEOTIDE SEQUENCE [LARGE SCALE GENOMIC DNA]</scope>
    <source>
        <strain evidence="1 2">NPDC057399</strain>
    </source>
</reference>
<evidence type="ECO:0000313" key="1">
    <source>
        <dbReference type="EMBL" id="MFE7965227.1"/>
    </source>
</evidence>
<accession>A0ABW6JIM8</accession>
<dbReference type="EMBL" id="JBHVBU010000054">
    <property type="protein sequence ID" value="MFE7965227.1"/>
    <property type="molecule type" value="Genomic_DNA"/>
</dbReference>
<gene>
    <name evidence="1" type="ORF">ACFU0X_19715</name>
</gene>
<proteinExistence type="predicted"/>
<keyword evidence="2" id="KW-1185">Reference proteome</keyword>
<comment type="caution">
    <text evidence="1">The sequence shown here is derived from an EMBL/GenBank/DDBJ whole genome shotgun (WGS) entry which is preliminary data.</text>
</comment>
<evidence type="ECO:0000313" key="2">
    <source>
        <dbReference type="Proteomes" id="UP001600650"/>
    </source>
</evidence>
<dbReference type="Proteomes" id="UP001600650">
    <property type="component" value="Unassembled WGS sequence"/>
</dbReference>
<sequence>MTENTSTQPENESSRRLTREEIAARAAQPVDESVKRRAERIQQVEQLAAEARTRMDAARDALNAMLSVTATVLPEFSVPDGVGTEDTQPSRQETEDLLRMLGIVSDTMNRAGETVEKLRSESFLPLGVRVATSSVRWGHVGATSKVLGISRTHLARLIEATHPDFLATVAPDKGSRRGRIGAPKKD</sequence>
<protein>
    <submittedName>
        <fullName evidence="1">Uncharacterized protein</fullName>
    </submittedName>
</protein>
<organism evidence="1 2">
    <name type="scientific">Streptomyces cellulosae</name>
    <dbReference type="NCBI Taxonomy" id="1968"/>
    <lineage>
        <taxon>Bacteria</taxon>
        <taxon>Bacillati</taxon>
        <taxon>Actinomycetota</taxon>
        <taxon>Actinomycetes</taxon>
        <taxon>Kitasatosporales</taxon>
        <taxon>Streptomycetaceae</taxon>
        <taxon>Streptomyces</taxon>
    </lineage>
</organism>
<dbReference type="RefSeq" id="WP_381727136.1">
    <property type="nucleotide sequence ID" value="NZ_JBHVBU010000054.1"/>
</dbReference>
<name>A0ABW6JIM8_STRCE</name>